<dbReference type="RefSeq" id="WP_170230206.1">
    <property type="nucleotide sequence ID" value="NZ_BJXX01000070.1"/>
</dbReference>
<name>A0A511V9M7_9BACL</name>
<feature type="region of interest" description="Disordered" evidence="1">
    <location>
        <begin position="24"/>
        <end position="47"/>
    </location>
</feature>
<accession>A0A511V9M7</accession>
<gene>
    <name evidence="2" type="ORF">ADA01nite_17630</name>
</gene>
<comment type="caution">
    <text evidence="2">The sequence shown here is derived from an EMBL/GenBank/DDBJ whole genome shotgun (WGS) entry which is preliminary data.</text>
</comment>
<dbReference type="Proteomes" id="UP000321157">
    <property type="component" value="Unassembled WGS sequence"/>
</dbReference>
<evidence type="ECO:0000313" key="2">
    <source>
        <dbReference type="EMBL" id="GEN34303.1"/>
    </source>
</evidence>
<keyword evidence="3" id="KW-1185">Reference proteome</keyword>
<proteinExistence type="predicted"/>
<organism evidence="2 3">
    <name type="scientific">Aneurinibacillus danicus</name>
    <dbReference type="NCBI Taxonomy" id="267746"/>
    <lineage>
        <taxon>Bacteria</taxon>
        <taxon>Bacillati</taxon>
        <taxon>Bacillota</taxon>
        <taxon>Bacilli</taxon>
        <taxon>Bacillales</taxon>
        <taxon>Paenibacillaceae</taxon>
        <taxon>Aneurinibacillus group</taxon>
        <taxon>Aneurinibacillus</taxon>
    </lineage>
</organism>
<evidence type="ECO:0000256" key="1">
    <source>
        <dbReference type="SAM" id="MobiDB-lite"/>
    </source>
</evidence>
<evidence type="ECO:0000313" key="3">
    <source>
        <dbReference type="Proteomes" id="UP000321157"/>
    </source>
</evidence>
<reference evidence="2 3" key="1">
    <citation type="submission" date="2019-07" db="EMBL/GenBank/DDBJ databases">
        <title>Whole genome shotgun sequence of Aneurinibacillus danicus NBRC 102444.</title>
        <authorList>
            <person name="Hosoyama A."/>
            <person name="Uohara A."/>
            <person name="Ohji S."/>
            <person name="Ichikawa N."/>
        </authorList>
    </citation>
    <scope>NUCLEOTIDE SEQUENCE [LARGE SCALE GENOMIC DNA]</scope>
    <source>
        <strain evidence="2 3">NBRC 102444</strain>
    </source>
</reference>
<dbReference type="AlphaFoldDB" id="A0A511V9M7"/>
<dbReference type="EMBL" id="BJXX01000070">
    <property type="protein sequence ID" value="GEN34303.1"/>
    <property type="molecule type" value="Genomic_DNA"/>
</dbReference>
<protein>
    <submittedName>
        <fullName evidence="2">Uncharacterized protein</fullName>
    </submittedName>
</protein>
<sequence>MTVKSKYTGEKVVKIPGIESVGKSLAVSRKKGGKSGGCGCGKRRSKK</sequence>